<dbReference type="EMBL" id="KM588359">
    <property type="protein sequence ID" value="AIT14576.1"/>
    <property type="molecule type" value="Genomic_DNA"/>
</dbReference>
<accession>A0A097EYS8</accession>
<evidence type="ECO:0000313" key="2">
    <source>
        <dbReference type="Proteomes" id="UP000029891"/>
    </source>
</evidence>
<sequence length="74" mass="7865">MPVKHLRVCNHCNKIRYADCSTGCRAPAAIDPQSWRRNLQHGAGTIPPAPCGPTWCSCGNCTPPGPTTHNAATP</sequence>
<dbReference type="KEGG" id="vg:26624312"/>
<dbReference type="RefSeq" id="YP_009197193.1">
    <property type="nucleotide sequence ID" value="NC_028779.1"/>
</dbReference>
<reference evidence="1 2" key="1">
    <citation type="submission" date="2014-09" db="EMBL/GenBank/DDBJ databases">
        <authorList>
            <person name="Brannan A.J."/>
            <person name="Lewis N."/>
            <person name="Sims A.D."/>
            <person name="Adams M.W."/>
            <person name="Blackwell H.A."/>
            <person name="Coleman M.K."/>
            <person name="Cook S.E."/>
            <person name="Gardner S.T."/>
            <person name="Katliarou V."/>
            <person name="Lyons V.J."/>
            <person name="Mann D.A."/>
            <person name="McCall D.F."/>
            <person name="McCurdy M.C."/>
            <person name="Murdock C.A."/>
            <person name="Phillips E.M."/>
            <person name="Pitts A.K."/>
            <person name="Policard D."/>
            <person name="Prince J.K."/>
            <person name="Threatt D."/>
            <person name="Serrano M.G."/>
            <person name="Buck G."/>
            <person name="Lee V."/>
            <person name="Wang Y."/>
            <person name="Carvalho R."/>
            <person name="Voegtly L."/>
            <person name="Shi R."/>
            <person name="Duckworth R."/>
            <person name="Johnson A."/>
            <person name="Loviza R."/>
            <person name="Walstead R."/>
            <person name="Shah Z."/>
            <person name="Kiflezghi M."/>
            <person name="Wade K."/>
            <person name="Anders K.R."/>
            <person name="Braun M.A."/>
            <person name="Delesalle V.A."/>
            <person name="Hughes L.E."/>
            <person name="Ware V.C."/>
            <person name="Bradley K.W."/>
            <person name="Barker L.P."/>
            <person name="Asai D.J."/>
            <person name="Bowman C.A."/>
            <person name="Russell D.A."/>
            <person name="Pope W.H."/>
            <person name="Jacobs-Sera D."/>
            <person name="Hendrix R.W."/>
            <person name="Hatfull G.F."/>
        </authorList>
    </citation>
    <scope>NUCLEOTIDE SEQUENCE [LARGE SCALE GENOMIC DNA]</scope>
</reference>
<dbReference type="GeneID" id="26624312"/>
<protein>
    <submittedName>
        <fullName evidence="1">Uncharacterized protein</fullName>
    </submittedName>
</protein>
<proteinExistence type="predicted"/>
<organism evidence="1 2">
    <name type="scientific">Mycobacterium phage Carcharodon</name>
    <dbReference type="NCBI Taxonomy" id="1555233"/>
    <lineage>
        <taxon>Viruses</taxon>
        <taxon>Duplodnaviria</taxon>
        <taxon>Heunggongvirae</taxon>
        <taxon>Uroviricota</taxon>
        <taxon>Caudoviricetes</taxon>
        <taxon>Nclasvirinae</taxon>
        <taxon>Charlievirus</taxon>
        <taxon>Charlievirus Pipsqueaks</taxon>
    </lineage>
</organism>
<dbReference type="Proteomes" id="UP000029891">
    <property type="component" value="Segment"/>
</dbReference>
<evidence type="ECO:0000313" key="1">
    <source>
        <dbReference type="EMBL" id="AIT14576.1"/>
    </source>
</evidence>
<name>A0A097EYS8_9CAUD</name>
<gene>
    <name evidence="1" type="primary">68</name>
    <name evidence="1" type="ORF">PBI_CARCHARODON_68</name>
</gene>